<comment type="caution">
    <text evidence="1">The sequence shown here is derived from an EMBL/GenBank/DDBJ whole genome shotgun (WGS) entry which is preliminary data.</text>
</comment>
<dbReference type="Proteomes" id="UP000077521">
    <property type="component" value="Unassembled WGS sequence"/>
</dbReference>
<keyword evidence="2" id="KW-1185">Reference proteome</keyword>
<organism evidence="1 2">
    <name type="scientific">Tilletia indica</name>
    <dbReference type="NCBI Taxonomy" id="43049"/>
    <lineage>
        <taxon>Eukaryota</taxon>
        <taxon>Fungi</taxon>
        <taxon>Dikarya</taxon>
        <taxon>Basidiomycota</taxon>
        <taxon>Ustilaginomycotina</taxon>
        <taxon>Exobasidiomycetes</taxon>
        <taxon>Tilletiales</taxon>
        <taxon>Tilletiaceae</taxon>
        <taxon>Tilletia</taxon>
    </lineage>
</organism>
<proteinExistence type="predicted"/>
<evidence type="ECO:0000313" key="1">
    <source>
        <dbReference type="EMBL" id="KAE8239759.1"/>
    </source>
</evidence>
<protein>
    <submittedName>
        <fullName evidence="1">Uncharacterized protein</fullName>
    </submittedName>
</protein>
<reference evidence="1" key="1">
    <citation type="submission" date="2016-04" db="EMBL/GenBank/DDBJ databases">
        <authorList>
            <person name="Nguyen H.D."/>
            <person name="Samba Siva P."/>
            <person name="Cullis J."/>
            <person name="Levesque C.A."/>
            <person name="Hambleton S."/>
        </authorList>
    </citation>
    <scope>NUCLEOTIDE SEQUENCE</scope>
    <source>
        <strain evidence="1">DAOMC 236416</strain>
    </source>
</reference>
<dbReference type="EMBL" id="LWDF02001239">
    <property type="protein sequence ID" value="KAE8239759.1"/>
    <property type="molecule type" value="Genomic_DNA"/>
</dbReference>
<reference evidence="1" key="2">
    <citation type="journal article" date="2019" name="IMA Fungus">
        <title>Genome sequencing and comparison of five Tilletia species to identify candidate genes for the detection of regulated species infecting wheat.</title>
        <authorList>
            <person name="Nguyen H.D.T."/>
            <person name="Sultana T."/>
            <person name="Kesanakurti P."/>
            <person name="Hambleton S."/>
        </authorList>
    </citation>
    <scope>NUCLEOTIDE SEQUENCE</scope>
    <source>
        <strain evidence="1">DAOMC 236416</strain>
    </source>
</reference>
<dbReference type="AlphaFoldDB" id="A0A177SZM6"/>
<name>A0A177SZM6_9BASI</name>
<accession>A0A177SZM6</accession>
<evidence type="ECO:0000313" key="2">
    <source>
        <dbReference type="Proteomes" id="UP000077521"/>
    </source>
</evidence>
<gene>
    <name evidence="1" type="ORF">A4X13_0g8081</name>
</gene>
<sequence>MTLISVDEDPVEPRFSTSFPTSNCADRDLMLRALLEGTQRASVHFAPGQHSPLILKVGGISLLTGHQVEWVIEEFGIHIAEVIARLKEDNHNTEFDMWAKMGWSRENGYGFKLRAISDPDEKETNVFDVRGRQRLTTVGAKLSFLLRLFNANQEQLLQWDELDSRSSSGSLLTDFAFRTTGHPGRDAGVLKLADGTSQNVQSWQFAIRVLGVYFRANQCEEVVAEFALGSVQALGAACDKGDVWVRFDFETVTLSLGMKIGEMTRWADLLCDPDTASNASVKLILAILTAKEDCTEPVLLYGKHFHACGHGSTAAEMASYRATLKRVMNYD</sequence>